<evidence type="ECO:0000313" key="3">
    <source>
        <dbReference type="Proteomes" id="UP000054988"/>
    </source>
</evidence>
<dbReference type="EMBL" id="LATX01001869">
    <property type="protein sequence ID" value="KTB37146.1"/>
    <property type="molecule type" value="Genomic_DNA"/>
</dbReference>
<name>A0A0W0FLD1_MONRR</name>
<dbReference type="SUPFAM" id="SSF52047">
    <property type="entry name" value="RNI-like"/>
    <property type="match status" value="1"/>
</dbReference>
<protein>
    <submittedName>
        <fullName evidence="2">Uncharacterized protein</fullName>
    </submittedName>
</protein>
<accession>A0A0W0FLD1</accession>
<dbReference type="AlphaFoldDB" id="A0A0W0FLD1"/>
<dbReference type="Proteomes" id="UP000054988">
    <property type="component" value="Unassembled WGS sequence"/>
</dbReference>
<feature type="compositionally biased region" description="Basic and acidic residues" evidence="1">
    <location>
        <begin position="10"/>
        <end position="24"/>
    </location>
</feature>
<evidence type="ECO:0000256" key="1">
    <source>
        <dbReference type="SAM" id="MobiDB-lite"/>
    </source>
</evidence>
<feature type="region of interest" description="Disordered" evidence="1">
    <location>
        <begin position="73"/>
        <end position="93"/>
    </location>
</feature>
<dbReference type="eggNOG" id="ENOG502SMVZ">
    <property type="taxonomic scope" value="Eukaryota"/>
</dbReference>
<gene>
    <name evidence="2" type="ORF">WG66_10316</name>
</gene>
<proteinExistence type="predicted"/>
<sequence>MSRPSSSSRHVNDLLHTLRGEQFRHSQNQRKSRTHLSSSSFPRHSPTLPLNIIGLEYTSESGDTSLVKPVVEASKKYSGPPPPKSWTSPSRTDITTTTSWRKQALSLIFREWNALSDSVLPLTLICLRMVLSHTTSTEFIDEIVPCLPPHLRLQLLRDTAIHSPLHNDILYSLLKDEGHIDGELIIVGPTASIKEDHFLRASDDASQTSHDWDSDVWSPNPLRTLVIMSTKLPSSFLSTLPPTITRLALINLHSPIPLHRLPGACPLLEILDLSYNRWLQTMSDETSKSLERLDWRRWNYLRILGIRECGMSQEIISRVNRAKLEDVEIIQ</sequence>
<comment type="caution">
    <text evidence="2">The sequence shown here is derived from an EMBL/GenBank/DDBJ whole genome shotgun (WGS) entry which is preliminary data.</text>
</comment>
<feature type="region of interest" description="Disordered" evidence="1">
    <location>
        <begin position="1"/>
        <end position="43"/>
    </location>
</feature>
<reference evidence="2 3" key="1">
    <citation type="submission" date="2015-12" db="EMBL/GenBank/DDBJ databases">
        <title>Draft genome sequence of Moniliophthora roreri, the causal agent of frosty pod rot of cacao.</title>
        <authorList>
            <person name="Aime M.C."/>
            <person name="Diaz-Valderrama J.R."/>
            <person name="Kijpornyongpan T."/>
            <person name="Phillips-Mora W."/>
        </authorList>
    </citation>
    <scope>NUCLEOTIDE SEQUENCE [LARGE SCALE GENOMIC DNA]</scope>
    <source>
        <strain evidence="2 3">MCA 2952</strain>
    </source>
</reference>
<organism evidence="2 3">
    <name type="scientific">Moniliophthora roreri</name>
    <name type="common">Frosty pod rot fungus</name>
    <name type="synonym">Monilia roreri</name>
    <dbReference type="NCBI Taxonomy" id="221103"/>
    <lineage>
        <taxon>Eukaryota</taxon>
        <taxon>Fungi</taxon>
        <taxon>Dikarya</taxon>
        <taxon>Basidiomycota</taxon>
        <taxon>Agaricomycotina</taxon>
        <taxon>Agaricomycetes</taxon>
        <taxon>Agaricomycetidae</taxon>
        <taxon>Agaricales</taxon>
        <taxon>Marasmiineae</taxon>
        <taxon>Marasmiaceae</taxon>
        <taxon>Moniliophthora</taxon>
    </lineage>
</organism>
<evidence type="ECO:0000313" key="2">
    <source>
        <dbReference type="EMBL" id="KTB37146.1"/>
    </source>
</evidence>